<dbReference type="SUPFAM" id="SSF81296">
    <property type="entry name" value="E set domains"/>
    <property type="match status" value="1"/>
</dbReference>
<evidence type="ECO:0000313" key="10">
    <source>
        <dbReference type="EMBL" id="GJE89821.1"/>
    </source>
</evidence>
<dbReference type="Pfam" id="PF02221">
    <property type="entry name" value="E1_DerP2_DerF2"/>
    <property type="match status" value="1"/>
</dbReference>
<name>A0A9P3G7T9_9APHY</name>
<reference evidence="10 11" key="1">
    <citation type="submission" date="2021-08" db="EMBL/GenBank/DDBJ databases">
        <title>Draft Genome Sequence of Phanerochaete sordida strain YK-624.</title>
        <authorList>
            <person name="Mori T."/>
            <person name="Dohra H."/>
            <person name="Suzuki T."/>
            <person name="Kawagishi H."/>
            <person name="Hirai H."/>
        </authorList>
    </citation>
    <scope>NUCLEOTIDE SEQUENCE [LARGE SCALE GENOMIC DNA]</scope>
    <source>
        <strain evidence="10 11">YK-624</strain>
    </source>
</reference>
<accession>A0A9P3G7T9</accession>
<dbReference type="AlphaFoldDB" id="A0A9P3G7T9"/>
<comment type="subunit">
    <text evidence="3">Monomer.</text>
</comment>
<gene>
    <name evidence="10" type="ORF">PsYK624_059290</name>
</gene>
<evidence type="ECO:0000256" key="2">
    <source>
        <dbReference type="ARBA" id="ARBA00006370"/>
    </source>
</evidence>
<dbReference type="PANTHER" id="PTHR11306">
    <property type="entry name" value="NIEMANN PICK TYPE C2 PROTEIN NPC2-RELATED"/>
    <property type="match status" value="1"/>
</dbReference>
<dbReference type="Proteomes" id="UP000703269">
    <property type="component" value="Unassembled WGS sequence"/>
</dbReference>
<dbReference type="GO" id="GO:0015918">
    <property type="term" value="P:sterol transport"/>
    <property type="evidence" value="ECO:0007669"/>
    <property type="project" value="InterPro"/>
</dbReference>
<evidence type="ECO:0000256" key="7">
    <source>
        <dbReference type="ARBA" id="ARBA00023055"/>
    </source>
</evidence>
<feature type="signal peptide" evidence="8">
    <location>
        <begin position="1"/>
        <end position="23"/>
    </location>
</feature>
<sequence>MTLLARVTCLALFAAVSAGFAAAGYTQHLPQASVSDSLQWRQCGDPQADPLLIKSIVISPDPPQPGAESNVTVVGEARETIEDGAYAYVVVKVGVLKIIEKEFDLCEEARNAHANISCPVEPGLHTVEHTVTLPKEVPKGSLA</sequence>
<dbReference type="SMART" id="SM00737">
    <property type="entry name" value="ML"/>
    <property type="match status" value="1"/>
</dbReference>
<proteinExistence type="inferred from homology"/>
<protein>
    <recommendedName>
        <fullName evidence="4">Phosphatidylglycerol/phosphatidylinositol transfer protein</fullName>
    </recommendedName>
</protein>
<comment type="caution">
    <text evidence="10">The sequence shown here is derived from an EMBL/GenBank/DDBJ whole genome shotgun (WGS) entry which is preliminary data.</text>
</comment>
<keyword evidence="6 8" id="KW-0732">Signal</keyword>
<comment type="function">
    <text evidence="1">Catalyzes the intermembrane transfer of phosphatidylglycerol and phosphatidylinositol.</text>
</comment>
<dbReference type="Gene3D" id="2.70.220.10">
    <property type="entry name" value="Ganglioside GM2 activator"/>
    <property type="match status" value="1"/>
</dbReference>
<evidence type="ECO:0000259" key="9">
    <source>
        <dbReference type="SMART" id="SM00737"/>
    </source>
</evidence>
<evidence type="ECO:0000313" key="11">
    <source>
        <dbReference type="Proteomes" id="UP000703269"/>
    </source>
</evidence>
<dbReference type="PANTHER" id="PTHR11306:SF0">
    <property type="entry name" value="PHOSPHATIDYLGLYCEROL_PHOSPHATIDYLINOSITOL TRANSFER PROTEIN"/>
    <property type="match status" value="1"/>
</dbReference>
<dbReference type="InterPro" id="IPR036846">
    <property type="entry name" value="GM2-AP_sf"/>
</dbReference>
<dbReference type="InterPro" id="IPR014756">
    <property type="entry name" value="Ig_E-set"/>
</dbReference>
<evidence type="ECO:0000256" key="4">
    <source>
        <dbReference type="ARBA" id="ARBA00016056"/>
    </source>
</evidence>
<dbReference type="InterPro" id="IPR003172">
    <property type="entry name" value="ML_dom"/>
</dbReference>
<evidence type="ECO:0000256" key="5">
    <source>
        <dbReference type="ARBA" id="ARBA00022448"/>
    </source>
</evidence>
<dbReference type="GO" id="GO:0032934">
    <property type="term" value="F:sterol binding"/>
    <property type="evidence" value="ECO:0007669"/>
    <property type="project" value="InterPro"/>
</dbReference>
<dbReference type="EMBL" id="BPQB01000014">
    <property type="protein sequence ID" value="GJE89821.1"/>
    <property type="molecule type" value="Genomic_DNA"/>
</dbReference>
<keyword evidence="11" id="KW-1185">Reference proteome</keyword>
<keyword evidence="5" id="KW-0813">Transport</keyword>
<dbReference type="OrthoDB" id="6409159at2759"/>
<feature type="domain" description="MD-2-related lipid-recognition" evidence="9">
    <location>
        <begin position="40"/>
        <end position="143"/>
    </location>
</feature>
<evidence type="ECO:0000256" key="3">
    <source>
        <dbReference type="ARBA" id="ARBA00011245"/>
    </source>
</evidence>
<evidence type="ECO:0000256" key="8">
    <source>
        <dbReference type="SAM" id="SignalP"/>
    </source>
</evidence>
<feature type="chain" id="PRO_5040299499" description="Phosphatidylglycerol/phosphatidylinositol transfer protein" evidence="8">
    <location>
        <begin position="24"/>
        <end position="143"/>
    </location>
</feature>
<keyword evidence="7" id="KW-0445">Lipid transport</keyword>
<evidence type="ECO:0000256" key="1">
    <source>
        <dbReference type="ARBA" id="ARBA00002053"/>
    </source>
</evidence>
<comment type="similarity">
    <text evidence="2">Belongs to the NPC2 family.</text>
</comment>
<evidence type="ECO:0000256" key="6">
    <source>
        <dbReference type="ARBA" id="ARBA00022729"/>
    </source>
</evidence>
<organism evidence="10 11">
    <name type="scientific">Phanerochaete sordida</name>
    <dbReference type="NCBI Taxonomy" id="48140"/>
    <lineage>
        <taxon>Eukaryota</taxon>
        <taxon>Fungi</taxon>
        <taxon>Dikarya</taxon>
        <taxon>Basidiomycota</taxon>
        <taxon>Agaricomycotina</taxon>
        <taxon>Agaricomycetes</taxon>
        <taxon>Polyporales</taxon>
        <taxon>Phanerochaetaceae</taxon>
        <taxon>Phanerochaete</taxon>
    </lineage>
</organism>
<dbReference type="InterPro" id="IPR039670">
    <property type="entry name" value="NPC2-like"/>
</dbReference>